<dbReference type="HOGENOM" id="CLU_2618820_0_0_10"/>
<proteinExistence type="predicted"/>
<dbReference type="AlphaFoldDB" id="K6A1X3"/>
<dbReference type="Proteomes" id="UP000006330">
    <property type="component" value="Unassembled WGS sequence"/>
</dbReference>
<sequence length="78" mass="9236">MHPYAVIKLGKNKATEEHRYVLTPNMFTQKNFDMFDGKIELSAIGEKDDIIYMVPYNKNIKSYTFSFNKKTEKLIIRK</sequence>
<dbReference type="EMBL" id="AGZO01000013">
    <property type="protein sequence ID" value="EKN17550.1"/>
    <property type="molecule type" value="Genomic_DNA"/>
</dbReference>
<name>K6A1X3_9BACT</name>
<protein>
    <submittedName>
        <fullName evidence="1">Uncharacterized protein</fullName>
    </submittedName>
</protein>
<evidence type="ECO:0000313" key="2">
    <source>
        <dbReference type="Proteomes" id="UP000006330"/>
    </source>
</evidence>
<gene>
    <name evidence="1" type="ORF">HMPREF1076_01460</name>
</gene>
<comment type="caution">
    <text evidence="1">The sequence shown here is derived from an EMBL/GenBank/DDBJ whole genome shotgun (WGS) entry which is preliminary data.</text>
</comment>
<reference evidence="1 2" key="1">
    <citation type="submission" date="2012-02" db="EMBL/GenBank/DDBJ databases">
        <title>The Genome Sequence of Parabacteroides goldsteinii CL02T12C30.</title>
        <authorList>
            <consortium name="The Broad Institute Genome Sequencing Platform"/>
            <person name="Earl A."/>
            <person name="Ward D."/>
            <person name="Feldgarden M."/>
            <person name="Gevers D."/>
            <person name="Zitomersky N.L."/>
            <person name="Coyne M.J."/>
            <person name="Comstock L.E."/>
            <person name="Young S.K."/>
            <person name="Zeng Q."/>
            <person name="Gargeya S."/>
            <person name="Fitzgerald M."/>
            <person name="Haas B."/>
            <person name="Abouelleil A."/>
            <person name="Alvarado L."/>
            <person name="Arachchi H.M."/>
            <person name="Berlin A."/>
            <person name="Chapman S.B."/>
            <person name="Gearin G."/>
            <person name="Goldberg J."/>
            <person name="Griggs A."/>
            <person name="Gujja S."/>
            <person name="Hansen M."/>
            <person name="Heiman D."/>
            <person name="Howarth C."/>
            <person name="Larimer J."/>
            <person name="Lui A."/>
            <person name="MacDonald P.J.P."/>
            <person name="McCowen C."/>
            <person name="Montmayeur A."/>
            <person name="Murphy C."/>
            <person name="Neiman D."/>
            <person name="Pearson M."/>
            <person name="Priest M."/>
            <person name="Roberts A."/>
            <person name="Saif S."/>
            <person name="Shea T."/>
            <person name="Sisk P."/>
            <person name="Stolte C."/>
            <person name="Sykes S."/>
            <person name="Wortman J."/>
            <person name="Nusbaum C."/>
            <person name="Birren B."/>
        </authorList>
    </citation>
    <scope>NUCLEOTIDE SEQUENCE [LARGE SCALE GENOMIC DNA]</scope>
    <source>
        <strain evidence="1 2">CL02T12C30</strain>
    </source>
</reference>
<dbReference type="PATRIC" id="fig|999418.3.peg.1489"/>
<organism evidence="1 2">
    <name type="scientific">Parabacteroides goldsteinii CL02T12C30</name>
    <dbReference type="NCBI Taxonomy" id="999418"/>
    <lineage>
        <taxon>Bacteria</taxon>
        <taxon>Pseudomonadati</taxon>
        <taxon>Bacteroidota</taxon>
        <taxon>Bacteroidia</taxon>
        <taxon>Bacteroidales</taxon>
        <taxon>Tannerellaceae</taxon>
        <taxon>Parabacteroides</taxon>
    </lineage>
</organism>
<evidence type="ECO:0000313" key="1">
    <source>
        <dbReference type="EMBL" id="EKN17550.1"/>
    </source>
</evidence>
<accession>K6A1X3</accession>